<dbReference type="InterPro" id="IPR036236">
    <property type="entry name" value="Znf_C2H2_sf"/>
</dbReference>
<dbReference type="FunFam" id="3.30.160.60:FF:000145">
    <property type="entry name" value="Zinc finger protein 574"/>
    <property type="match status" value="2"/>
</dbReference>
<proteinExistence type="predicted"/>
<feature type="domain" description="ZAD" evidence="12">
    <location>
        <begin position="45"/>
        <end position="118"/>
    </location>
</feature>
<dbReference type="Pfam" id="PF13894">
    <property type="entry name" value="zf-C2H2_4"/>
    <property type="match status" value="1"/>
</dbReference>
<feature type="domain" description="C2H2-type" evidence="11">
    <location>
        <begin position="319"/>
        <end position="341"/>
    </location>
</feature>
<evidence type="ECO:0000313" key="13">
    <source>
        <dbReference type="Proteomes" id="UP000001819"/>
    </source>
</evidence>
<organism evidence="13 14">
    <name type="scientific">Drosophila pseudoobscura pseudoobscura</name>
    <name type="common">Fruit fly</name>
    <dbReference type="NCBI Taxonomy" id="46245"/>
    <lineage>
        <taxon>Eukaryota</taxon>
        <taxon>Metazoa</taxon>
        <taxon>Ecdysozoa</taxon>
        <taxon>Arthropoda</taxon>
        <taxon>Hexapoda</taxon>
        <taxon>Insecta</taxon>
        <taxon>Pterygota</taxon>
        <taxon>Neoptera</taxon>
        <taxon>Endopterygota</taxon>
        <taxon>Diptera</taxon>
        <taxon>Brachycera</taxon>
        <taxon>Muscomorpha</taxon>
        <taxon>Ephydroidea</taxon>
        <taxon>Drosophilidae</taxon>
        <taxon>Drosophila</taxon>
        <taxon>Sophophora</taxon>
    </lineage>
</organism>
<keyword evidence="2 8" id="KW-0479">Metal-binding</keyword>
<dbReference type="PROSITE" id="PS00028">
    <property type="entry name" value="ZINC_FINGER_C2H2_1"/>
    <property type="match status" value="3"/>
</dbReference>
<comment type="subcellular location">
    <subcellularLocation>
        <location evidence="1">Nucleus</location>
    </subcellularLocation>
</comment>
<reference evidence="14" key="2">
    <citation type="submission" date="2025-08" db="UniProtKB">
        <authorList>
            <consortium name="RefSeq"/>
        </authorList>
    </citation>
    <scope>IDENTIFICATION</scope>
    <source>
        <strain evidence="14">MV-25-SWS-2005</strain>
        <tissue evidence="14">Whole body</tissue>
    </source>
</reference>
<dbReference type="FunCoup" id="A0A6I8VBJ3">
    <property type="interactions" value="305"/>
</dbReference>
<dbReference type="PROSITE" id="PS51915">
    <property type="entry name" value="ZAD"/>
    <property type="match status" value="1"/>
</dbReference>
<evidence type="ECO:0000259" key="12">
    <source>
        <dbReference type="PROSITE" id="PS51915"/>
    </source>
</evidence>
<keyword evidence="3" id="KW-0677">Repeat</keyword>
<dbReference type="PROSITE" id="PS50157">
    <property type="entry name" value="ZINC_FINGER_C2H2_2"/>
    <property type="match status" value="5"/>
</dbReference>
<dbReference type="Proteomes" id="UP000001819">
    <property type="component" value="Chromosome 2"/>
</dbReference>
<dbReference type="Gene3D" id="3.40.1800.20">
    <property type="match status" value="1"/>
</dbReference>
<keyword evidence="4 7" id="KW-0863">Zinc-finger</keyword>
<dbReference type="GO" id="GO:0005634">
    <property type="term" value="C:nucleus"/>
    <property type="evidence" value="ECO:0007669"/>
    <property type="project" value="UniProtKB-SubCell"/>
</dbReference>
<keyword evidence="5 8" id="KW-0862">Zinc</keyword>
<dbReference type="FunFam" id="3.30.160.60:FF:000100">
    <property type="entry name" value="Zinc finger 45-like"/>
    <property type="match status" value="1"/>
</dbReference>
<dbReference type="InterPro" id="IPR003604">
    <property type="entry name" value="Matrin/U1-like-C_Znf_C2H2"/>
</dbReference>
<sequence>MIYFIVKWIEKIRYKMAFLLNLLSFVCLNHSQCNAFARESPEMALPCRTCGEHAVNPRKLFDENGNDILKDILKLTGVWLTNRTGFPSHICASCLQQTNEAMGFRELCIRTNKLWYTTADSKTTDAVHPDPLMGNEGAAIPKENKEYVKVEIETLYEEIQPASPLSPHASSNRQSEEDNIANDGDVHDDFLDLDLLINEEDAAIVVEEENNDEINDIPSPLSSPKSRLDSCSVTTKGVLRGSRKSNVDPLPKRKRYRSTRGYYCDQCGKWFKDKCNLNVHLKRHTGVKQFECEECGRKELTMHLLSLHIRVKHKGELPYTCKYCGQRFDNCIKRLNHERHHKEFPDIRPHVCPVCGKAFQLKAALRRHEIVHTGEQPFHCETCDVFFNRKSSLQTHNRSKLHIKKIQQDQTKTQIDVLTDEDNQCKK</sequence>
<evidence type="ECO:0000256" key="5">
    <source>
        <dbReference type="ARBA" id="ARBA00022833"/>
    </source>
</evidence>
<feature type="binding site" evidence="8">
    <location>
        <position position="47"/>
    </location>
    <ligand>
        <name>Zn(2+)</name>
        <dbReference type="ChEBI" id="CHEBI:29105"/>
    </ligand>
</feature>
<dbReference type="ExpressionAtlas" id="A0A6I8VBJ3">
    <property type="expression patterns" value="baseline"/>
</dbReference>
<name>A0A6I8VBJ3_DROPS</name>
<gene>
    <name evidence="14" type="primary">LOC6897578</name>
</gene>
<keyword evidence="10" id="KW-0732">Signal</keyword>
<dbReference type="Gene3D" id="3.30.160.60">
    <property type="entry name" value="Classic Zinc Finger"/>
    <property type="match status" value="4"/>
</dbReference>
<evidence type="ECO:0000256" key="1">
    <source>
        <dbReference type="ARBA" id="ARBA00004123"/>
    </source>
</evidence>
<evidence type="ECO:0000256" key="9">
    <source>
        <dbReference type="SAM" id="MobiDB-lite"/>
    </source>
</evidence>
<dbReference type="Pfam" id="PF00096">
    <property type="entry name" value="zf-C2H2"/>
    <property type="match status" value="1"/>
</dbReference>
<feature type="domain" description="C2H2-type" evidence="11">
    <location>
        <begin position="290"/>
        <end position="318"/>
    </location>
</feature>
<dbReference type="RefSeq" id="XP_015037767.2">
    <property type="nucleotide sequence ID" value="XM_015182281.2"/>
</dbReference>
<dbReference type="InterPro" id="IPR013087">
    <property type="entry name" value="Znf_C2H2_type"/>
</dbReference>
<evidence type="ECO:0000256" key="8">
    <source>
        <dbReference type="PROSITE-ProRule" id="PRU01263"/>
    </source>
</evidence>
<evidence type="ECO:0000259" key="11">
    <source>
        <dbReference type="PROSITE" id="PS50157"/>
    </source>
</evidence>
<dbReference type="SMART" id="SM00868">
    <property type="entry name" value="zf-AD"/>
    <property type="match status" value="1"/>
</dbReference>
<accession>A0A6I8VBJ3</accession>
<dbReference type="GO" id="GO:0000977">
    <property type="term" value="F:RNA polymerase II transcription regulatory region sequence-specific DNA binding"/>
    <property type="evidence" value="ECO:0007669"/>
    <property type="project" value="TreeGrafter"/>
</dbReference>
<reference evidence="13" key="1">
    <citation type="submission" date="2024-06" db="UniProtKB">
        <authorList>
            <consortium name="RefSeq"/>
        </authorList>
    </citation>
    <scope>NUCLEOTIDE SEQUENCE [LARGE SCALE GENOMIC DNA]</scope>
    <source>
        <strain evidence="13">MV2-25</strain>
    </source>
</reference>
<keyword evidence="6" id="KW-0539">Nucleus</keyword>
<dbReference type="PANTHER" id="PTHR24379">
    <property type="entry name" value="KRAB AND ZINC FINGER DOMAIN-CONTAINING"/>
    <property type="match status" value="1"/>
</dbReference>
<evidence type="ECO:0000313" key="14">
    <source>
        <dbReference type="RefSeq" id="XP_015037767.2"/>
    </source>
</evidence>
<dbReference type="GO" id="GO:0008270">
    <property type="term" value="F:zinc ion binding"/>
    <property type="evidence" value="ECO:0007669"/>
    <property type="project" value="UniProtKB-UniRule"/>
</dbReference>
<feature type="region of interest" description="Disordered" evidence="9">
    <location>
        <begin position="159"/>
        <end position="184"/>
    </location>
</feature>
<dbReference type="SMART" id="SM00355">
    <property type="entry name" value="ZnF_C2H2"/>
    <property type="match status" value="5"/>
</dbReference>
<dbReference type="InterPro" id="IPR012934">
    <property type="entry name" value="Znf_AD"/>
</dbReference>
<dbReference type="PANTHER" id="PTHR24379:SF127">
    <property type="entry name" value="BLOODY FINGERS-RELATED"/>
    <property type="match status" value="1"/>
</dbReference>
<dbReference type="Pfam" id="PF12874">
    <property type="entry name" value="zf-met"/>
    <property type="match status" value="1"/>
</dbReference>
<dbReference type="Pfam" id="PF07776">
    <property type="entry name" value="zf-AD"/>
    <property type="match status" value="1"/>
</dbReference>
<feature type="domain" description="C2H2-type" evidence="11">
    <location>
        <begin position="378"/>
        <end position="407"/>
    </location>
</feature>
<feature type="binding site" evidence="8">
    <location>
        <position position="91"/>
    </location>
    <ligand>
        <name>Zn(2+)</name>
        <dbReference type="ChEBI" id="CHEBI:29105"/>
    </ligand>
</feature>
<evidence type="ECO:0000256" key="10">
    <source>
        <dbReference type="SAM" id="SignalP"/>
    </source>
</evidence>
<feature type="signal peptide" evidence="10">
    <location>
        <begin position="1"/>
        <end position="31"/>
    </location>
</feature>
<dbReference type="InParanoid" id="A0A6I8VBJ3"/>
<feature type="domain" description="C2H2-type" evidence="11">
    <location>
        <begin position="262"/>
        <end position="289"/>
    </location>
</feature>
<evidence type="ECO:0000256" key="7">
    <source>
        <dbReference type="PROSITE-ProRule" id="PRU00042"/>
    </source>
</evidence>
<feature type="chain" id="PRO_5026318875" evidence="10">
    <location>
        <begin position="32"/>
        <end position="427"/>
    </location>
</feature>
<evidence type="ECO:0000256" key="2">
    <source>
        <dbReference type="ARBA" id="ARBA00022723"/>
    </source>
</evidence>
<feature type="domain" description="C2H2-type" evidence="11">
    <location>
        <begin position="350"/>
        <end position="377"/>
    </location>
</feature>
<protein>
    <submittedName>
        <fullName evidence="14">Transcription factor Ouib-like isoform X1</fullName>
    </submittedName>
</protein>
<feature type="binding site" evidence="8">
    <location>
        <position position="94"/>
    </location>
    <ligand>
        <name>Zn(2+)</name>
        <dbReference type="ChEBI" id="CHEBI:29105"/>
    </ligand>
</feature>
<dbReference type="SUPFAM" id="SSF57667">
    <property type="entry name" value="beta-beta-alpha zinc fingers"/>
    <property type="match status" value="3"/>
</dbReference>
<dbReference type="AlphaFoldDB" id="A0A6I8VBJ3"/>
<dbReference type="SUPFAM" id="SSF57716">
    <property type="entry name" value="Glucocorticoid receptor-like (DNA-binding domain)"/>
    <property type="match status" value="1"/>
</dbReference>
<keyword evidence="13" id="KW-1185">Reference proteome</keyword>
<dbReference type="GO" id="GO:0000981">
    <property type="term" value="F:DNA-binding transcription factor activity, RNA polymerase II-specific"/>
    <property type="evidence" value="ECO:0007669"/>
    <property type="project" value="TreeGrafter"/>
</dbReference>
<dbReference type="SMART" id="SM00451">
    <property type="entry name" value="ZnF_U1"/>
    <property type="match status" value="1"/>
</dbReference>
<evidence type="ECO:0000256" key="3">
    <source>
        <dbReference type="ARBA" id="ARBA00022737"/>
    </source>
</evidence>
<evidence type="ECO:0000256" key="4">
    <source>
        <dbReference type="ARBA" id="ARBA00022771"/>
    </source>
</evidence>
<feature type="binding site" evidence="8">
    <location>
        <position position="50"/>
    </location>
    <ligand>
        <name>Zn(2+)</name>
        <dbReference type="ChEBI" id="CHEBI:29105"/>
    </ligand>
</feature>
<evidence type="ECO:0000256" key="6">
    <source>
        <dbReference type="ARBA" id="ARBA00023242"/>
    </source>
</evidence>